<feature type="compositionally biased region" description="Low complexity" evidence="1">
    <location>
        <begin position="74"/>
        <end position="85"/>
    </location>
</feature>
<sequence>MSSRGSRATKSAASGRITSFFKPVSSQTLNADSRSGPTGQVASQEEGATRRRGSASFEEDPTISPPTRQLLRESSVSGVSAQPSSMPRNEPAKKQRVVPSSDGEESEDSDGLEDLGSMFRARKPPAQTPQRKKEPDGMLLRLKNVAIPRGPPETPKPRTYKFSLDRIVEEQAKKSSLGDNIIKARKMFEDAQKEIPDGEGRTRPSEEEIGSKLGEGQATKLLGALDRKDAWRIEKSWHFFDVDKARRSRDRAAFPLEHLKKGWEASNLADVRVRRETFVSGFVRDMMEIGVKFSEKVIEWMFIEMALESNQDLSFAYHQTLCCISTEELLHALSNRGLAHIFQLLGGREDALCVDGPVRLGRSSRKDDAPLDYWNIQLVVKYIGKMAHGISSNQGVFKEACKLLSRLSLDVRVAKCPSLRAAIEDSLENLFHAVPENEWEGMTLSIGHTFISTISDPDVRYSLLTTLPCVTPRTHLFRRRLALAYLFQDPTYLSKDYLDLVRLQRFARLLKSSPTFEISSDTDYDELRATICILDIAIDDGPTSGEPNTNDLEVDALVETFRNMFSRIRDTNAQNLSRTESKDVIERLMFRLRFGVRKREKMNLVVDTAFGAEWAGRGGKTQTKLKLEPKEKMEGEDMKNE</sequence>
<feature type="region of interest" description="Disordered" evidence="1">
    <location>
        <begin position="194"/>
        <end position="214"/>
    </location>
</feature>
<comment type="caution">
    <text evidence="2">The sequence shown here is derived from an EMBL/GenBank/DDBJ whole genome shotgun (WGS) entry which is preliminary data.</text>
</comment>
<dbReference type="OrthoDB" id="5350396at2759"/>
<dbReference type="EMBL" id="NESQ01000307">
    <property type="protein sequence ID" value="PUU74323.1"/>
    <property type="molecule type" value="Genomic_DNA"/>
</dbReference>
<reference evidence="2 3" key="1">
    <citation type="submission" date="2017-04" db="EMBL/GenBank/DDBJ databases">
        <title>Draft genome sequence of Tuber borchii Vittad., a whitish edible truffle.</title>
        <authorList>
            <consortium name="DOE Joint Genome Institute"/>
            <person name="Murat C."/>
            <person name="Kuo A."/>
            <person name="Barry K.W."/>
            <person name="Clum A."/>
            <person name="Dockter R.B."/>
            <person name="Fauchery L."/>
            <person name="Iotti M."/>
            <person name="Kohler A."/>
            <person name="Labutti K."/>
            <person name="Lindquist E.A."/>
            <person name="Lipzen A."/>
            <person name="Ohm R.A."/>
            <person name="Wang M."/>
            <person name="Grigoriev I.V."/>
            <person name="Zambonelli A."/>
            <person name="Martin F.M."/>
        </authorList>
    </citation>
    <scope>NUCLEOTIDE SEQUENCE [LARGE SCALE GENOMIC DNA]</scope>
    <source>
        <strain evidence="2 3">Tbo3840</strain>
    </source>
</reference>
<gene>
    <name evidence="2" type="ORF">B9Z19DRAFT_1033424</name>
</gene>
<feature type="region of interest" description="Disordered" evidence="1">
    <location>
        <begin position="620"/>
        <end position="641"/>
    </location>
</feature>
<feature type="compositionally biased region" description="Polar residues" evidence="1">
    <location>
        <begin position="1"/>
        <end position="12"/>
    </location>
</feature>
<evidence type="ECO:0000256" key="1">
    <source>
        <dbReference type="SAM" id="MobiDB-lite"/>
    </source>
</evidence>
<dbReference type="AlphaFoldDB" id="A0A2T6ZFR4"/>
<dbReference type="STRING" id="42251.A0A2T6ZFR4"/>
<name>A0A2T6ZFR4_TUBBO</name>
<organism evidence="2 3">
    <name type="scientific">Tuber borchii</name>
    <name type="common">White truffle</name>
    <dbReference type="NCBI Taxonomy" id="42251"/>
    <lineage>
        <taxon>Eukaryota</taxon>
        <taxon>Fungi</taxon>
        <taxon>Dikarya</taxon>
        <taxon>Ascomycota</taxon>
        <taxon>Pezizomycotina</taxon>
        <taxon>Pezizomycetes</taxon>
        <taxon>Pezizales</taxon>
        <taxon>Tuberaceae</taxon>
        <taxon>Tuber</taxon>
    </lineage>
</organism>
<keyword evidence="3" id="KW-1185">Reference proteome</keyword>
<feature type="compositionally biased region" description="Basic and acidic residues" evidence="1">
    <location>
        <begin position="625"/>
        <end position="641"/>
    </location>
</feature>
<feature type="compositionally biased region" description="Basic and acidic residues" evidence="1">
    <location>
        <begin position="194"/>
        <end position="210"/>
    </location>
</feature>
<feature type="compositionally biased region" description="Acidic residues" evidence="1">
    <location>
        <begin position="102"/>
        <end position="113"/>
    </location>
</feature>
<dbReference type="Proteomes" id="UP000244722">
    <property type="component" value="Unassembled WGS sequence"/>
</dbReference>
<feature type="region of interest" description="Disordered" evidence="1">
    <location>
        <begin position="1"/>
        <end position="160"/>
    </location>
</feature>
<proteinExistence type="predicted"/>
<protein>
    <submittedName>
        <fullName evidence="2">Uncharacterized protein</fullName>
    </submittedName>
</protein>
<accession>A0A2T6ZFR4</accession>
<feature type="compositionally biased region" description="Polar residues" evidence="1">
    <location>
        <begin position="24"/>
        <end position="43"/>
    </location>
</feature>
<evidence type="ECO:0000313" key="3">
    <source>
        <dbReference type="Proteomes" id="UP000244722"/>
    </source>
</evidence>
<evidence type="ECO:0000313" key="2">
    <source>
        <dbReference type="EMBL" id="PUU74323.1"/>
    </source>
</evidence>